<feature type="compositionally biased region" description="Basic and acidic residues" evidence="1">
    <location>
        <begin position="752"/>
        <end position="764"/>
    </location>
</feature>
<organism evidence="2 3">
    <name type="scientific">Exophiala spinifera</name>
    <dbReference type="NCBI Taxonomy" id="91928"/>
    <lineage>
        <taxon>Eukaryota</taxon>
        <taxon>Fungi</taxon>
        <taxon>Dikarya</taxon>
        <taxon>Ascomycota</taxon>
        <taxon>Pezizomycotina</taxon>
        <taxon>Eurotiomycetes</taxon>
        <taxon>Chaetothyriomycetidae</taxon>
        <taxon>Chaetothyriales</taxon>
        <taxon>Herpotrichiellaceae</taxon>
        <taxon>Exophiala</taxon>
    </lineage>
</organism>
<name>A0A0D1Y7D1_9EURO</name>
<evidence type="ECO:0000313" key="2">
    <source>
        <dbReference type="EMBL" id="KIW10821.1"/>
    </source>
</evidence>
<dbReference type="HOGENOM" id="CLU_330370_0_0_1"/>
<proteinExistence type="predicted"/>
<dbReference type="EMBL" id="KN847499">
    <property type="protein sequence ID" value="KIW10821.1"/>
    <property type="molecule type" value="Genomic_DNA"/>
</dbReference>
<feature type="region of interest" description="Disordered" evidence="1">
    <location>
        <begin position="298"/>
        <end position="320"/>
    </location>
</feature>
<feature type="compositionally biased region" description="Basic and acidic residues" evidence="1">
    <location>
        <begin position="28"/>
        <end position="39"/>
    </location>
</feature>
<evidence type="ECO:0000313" key="3">
    <source>
        <dbReference type="Proteomes" id="UP000053328"/>
    </source>
</evidence>
<dbReference type="OrthoDB" id="4156398at2759"/>
<feature type="compositionally biased region" description="Polar residues" evidence="1">
    <location>
        <begin position="40"/>
        <end position="50"/>
    </location>
</feature>
<feature type="compositionally biased region" description="Basic residues" evidence="1">
    <location>
        <begin position="306"/>
        <end position="319"/>
    </location>
</feature>
<evidence type="ECO:0000256" key="1">
    <source>
        <dbReference type="SAM" id="MobiDB-lite"/>
    </source>
</evidence>
<dbReference type="Proteomes" id="UP000053328">
    <property type="component" value="Unassembled WGS sequence"/>
</dbReference>
<accession>A0A0D1Y7D1</accession>
<feature type="compositionally biased region" description="Low complexity" evidence="1">
    <location>
        <begin position="780"/>
        <end position="793"/>
    </location>
</feature>
<feature type="compositionally biased region" description="Polar residues" evidence="1">
    <location>
        <begin position="644"/>
        <end position="664"/>
    </location>
</feature>
<dbReference type="VEuPathDB" id="FungiDB:PV08_10120"/>
<feature type="compositionally biased region" description="Polar residues" evidence="1">
    <location>
        <begin position="809"/>
        <end position="819"/>
    </location>
</feature>
<keyword evidence="3" id="KW-1185">Reference proteome</keyword>
<dbReference type="RefSeq" id="XP_016231037.1">
    <property type="nucleotide sequence ID" value="XM_016384435.1"/>
</dbReference>
<dbReference type="GeneID" id="27337203"/>
<feature type="region of interest" description="Disordered" evidence="1">
    <location>
        <begin position="1"/>
        <end position="188"/>
    </location>
</feature>
<feature type="compositionally biased region" description="Polar residues" evidence="1">
    <location>
        <begin position="108"/>
        <end position="117"/>
    </location>
</feature>
<feature type="compositionally biased region" description="Polar residues" evidence="1">
    <location>
        <begin position="674"/>
        <end position="705"/>
    </location>
</feature>
<feature type="region of interest" description="Disordered" evidence="1">
    <location>
        <begin position="717"/>
        <end position="819"/>
    </location>
</feature>
<sequence length="854" mass="94028">MSKEPWAITSTKRKAQSATPAPRKRPRCHDVESKDDKHTINQQTLTQVQWVTPVPTSFERSDSLEDIPQPRTARSRKLKKRNSTLTQMDFFSFPPPDHDDLDDDMMLPTQQQQSNLPQLDGSYESPRRPRKRKSIQHATARPAKRKSATTTLNSQEYLPRRKGGNKSGVETEQSVTPRRVSSRIASRQALSSDAAENLRYFQQALGIPEASRRDRGLPRSPAPLEIKDSVDEGEEIVFNDSRAHQSMPLRTPEKSRMVILSSQSPESLPPSTRRSKANTFKANIVSLRTPLAERSVNYSLSPSKGTTRKLRGAAKRSPGKGKVVVLKLPKRKPFQPRTRTDNHEAGLWSIPSSSPQLRQLQVDEPQSEQTILSHASGVDKPDIEPEIPGTSQGQALLSSPLAVLTQDSLPDLADIVGSRGGAVDEAKGNTSRELDLEDEESPVLVRDFAVAPMTTGLEVSRSHTAINKGFHDEVPLDGGADGLEGDLDVDEVDFGSPIANDTQFNFRLENRISSPSQPSPAPGGNVGTNAATPRVPSPTPHGHSRRPSTIGQSLDEEIPPQTPLPRPRLVESPCKWTPTVQGCEAEDPKEVALPTPALMHHSSTVVSITKVPLNDTLQQSSSSSPPLFRRATTQKSIHPASIPHPSQISTQEATQASPIMSSYPQRHDAEITQRPDQITIKDSSSIRVPLSQLPQYTGNSQSQYNARSGIDEVLDSEDEGDLDLDPSSLPSPPRKTPSNDRELIPPRGSIDTIKEEDDHYRDDSQNVSQLQTHGEADTTPIRSSQAISISSSPSPAPLQREYSPIPGFNNETQSNFTQNGHVTAAYIHRQREAGNIPKWYVPQPYQVPGYTRRN</sequence>
<protein>
    <submittedName>
        <fullName evidence="2">Uncharacterized protein</fullName>
    </submittedName>
</protein>
<feature type="region of interest" description="Disordered" evidence="1">
    <location>
        <begin position="511"/>
        <end position="573"/>
    </location>
</feature>
<dbReference type="AlphaFoldDB" id="A0A0D1Y7D1"/>
<feature type="region of interest" description="Disordered" evidence="1">
    <location>
        <begin position="637"/>
        <end position="705"/>
    </location>
</feature>
<feature type="compositionally biased region" description="Basic residues" evidence="1">
    <location>
        <begin position="73"/>
        <end position="82"/>
    </location>
</feature>
<reference evidence="2 3" key="1">
    <citation type="submission" date="2015-01" db="EMBL/GenBank/DDBJ databases">
        <title>The Genome Sequence of Exophiala spinifera CBS89968.</title>
        <authorList>
            <consortium name="The Broad Institute Genomics Platform"/>
            <person name="Cuomo C."/>
            <person name="de Hoog S."/>
            <person name="Gorbushina A."/>
            <person name="Stielow B."/>
            <person name="Teixiera M."/>
            <person name="Abouelleil A."/>
            <person name="Chapman S.B."/>
            <person name="Priest M."/>
            <person name="Young S.K."/>
            <person name="Wortman J."/>
            <person name="Nusbaum C."/>
            <person name="Birren B."/>
        </authorList>
    </citation>
    <scope>NUCLEOTIDE SEQUENCE [LARGE SCALE GENOMIC DNA]</scope>
    <source>
        <strain evidence="2 3">CBS 89968</strain>
    </source>
</reference>
<gene>
    <name evidence="2" type="ORF">PV08_10120</name>
</gene>